<dbReference type="SMART" id="SM00530">
    <property type="entry name" value="HTH_XRE"/>
    <property type="match status" value="1"/>
</dbReference>
<dbReference type="RefSeq" id="WP_207257758.1">
    <property type="nucleotide sequence ID" value="NZ_JAFMPP010000007.1"/>
</dbReference>
<dbReference type="Gene3D" id="1.10.260.40">
    <property type="entry name" value="lambda repressor-like DNA-binding domains"/>
    <property type="match status" value="1"/>
</dbReference>
<dbReference type="InterPro" id="IPR001387">
    <property type="entry name" value="Cro/C1-type_HTH"/>
</dbReference>
<evidence type="ECO:0000313" key="2">
    <source>
        <dbReference type="EMBL" id="MBO0662983.1"/>
    </source>
</evidence>
<evidence type="ECO:0000259" key="1">
    <source>
        <dbReference type="PROSITE" id="PS50943"/>
    </source>
</evidence>
<protein>
    <submittedName>
        <fullName evidence="2">Helix-turn-helix transcriptional regulator</fullName>
    </submittedName>
</protein>
<proteinExistence type="predicted"/>
<feature type="domain" description="HTH cro/C1-type" evidence="1">
    <location>
        <begin position="24"/>
        <end position="78"/>
    </location>
</feature>
<name>A0A939FZR7_9HYPH</name>
<dbReference type="GO" id="GO:0003677">
    <property type="term" value="F:DNA binding"/>
    <property type="evidence" value="ECO:0007669"/>
    <property type="project" value="InterPro"/>
</dbReference>
<dbReference type="EMBL" id="JAFMPP010000007">
    <property type="protein sequence ID" value="MBO0662983.1"/>
    <property type="molecule type" value="Genomic_DNA"/>
</dbReference>
<comment type="caution">
    <text evidence="2">The sequence shown here is derived from an EMBL/GenBank/DDBJ whole genome shotgun (WGS) entry which is preliminary data.</text>
</comment>
<accession>A0A939FZR7</accession>
<keyword evidence="3" id="KW-1185">Reference proteome</keyword>
<dbReference type="SUPFAM" id="SSF47413">
    <property type="entry name" value="lambda repressor-like DNA-binding domains"/>
    <property type="match status" value="1"/>
</dbReference>
<dbReference type="Pfam" id="PF01381">
    <property type="entry name" value="HTH_3"/>
    <property type="match status" value="1"/>
</dbReference>
<dbReference type="AlphaFoldDB" id="A0A939FZR7"/>
<dbReference type="PROSITE" id="PS50943">
    <property type="entry name" value="HTH_CROC1"/>
    <property type="match status" value="1"/>
</dbReference>
<evidence type="ECO:0000313" key="3">
    <source>
        <dbReference type="Proteomes" id="UP000664122"/>
    </source>
</evidence>
<dbReference type="Proteomes" id="UP000664122">
    <property type="component" value="Unassembled WGS sequence"/>
</dbReference>
<organism evidence="2 3">
    <name type="scientific">Jiella flava</name>
    <dbReference type="NCBI Taxonomy" id="2816857"/>
    <lineage>
        <taxon>Bacteria</taxon>
        <taxon>Pseudomonadati</taxon>
        <taxon>Pseudomonadota</taxon>
        <taxon>Alphaproteobacteria</taxon>
        <taxon>Hyphomicrobiales</taxon>
        <taxon>Aurantimonadaceae</taxon>
        <taxon>Jiella</taxon>
    </lineage>
</organism>
<dbReference type="CDD" id="cd00093">
    <property type="entry name" value="HTH_XRE"/>
    <property type="match status" value="1"/>
</dbReference>
<sequence length="128" mass="14334">MGMKPMSAQDQNQIELDVAVGRRLRDLRMAAGLTQADLAHYLQGTVHQIERYERGKARIGVDRLSDLAERFNVSILVFFEGVDAIVEPAACPASDWLRDLKAPPPPREARIRKVVNAIMQRAVGRRAD</sequence>
<gene>
    <name evidence="2" type="ORF">J1C48_10375</name>
</gene>
<dbReference type="InterPro" id="IPR010982">
    <property type="entry name" value="Lambda_DNA-bd_dom_sf"/>
</dbReference>
<reference evidence="2" key="1">
    <citation type="submission" date="2021-03" db="EMBL/GenBank/DDBJ databases">
        <title>Whole genome sequence of Jiella sp. CQZ9-1.</title>
        <authorList>
            <person name="Tuo L."/>
        </authorList>
    </citation>
    <scope>NUCLEOTIDE SEQUENCE</scope>
    <source>
        <strain evidence="2">CQZ9-1</strain>
    </source>
</reference>